<evidence type="ECO:0000256" key="3">
    <source>
        <dbReference type="ARBA" id="ARBA00022729"/>
    </source>
</evidence>
<name>A0A831VMJ4_9FLAO</name>
<keyword evidence="3" id="KW-0732">Signal</keyword>
<evidence type="ECO:0000256" key="2">
    <source>
        <dbReference type="ARBA" id="ARBA00006275"/>
    </source>
</evidence>
<feature type="domain" description="RagB/SusD" evidence="6">
    <location>
        <begin position="339"/>
        <end position="420"/>
    </location>
</feature>
<evidence type="ECO:0000259" key="6">
    <source>
        <dbReference type="Pfam" id="PF07980"/>
    </source>
</evidence>
<reference evidence="8" key="1">
    <citation type="journal article" date="2020" name="mSystems">
        <title>Genome- and Community-Level Interaction Insights into Carbon Utilization and Element Cycling Functions of Hydrothermarchaeota in Hydrothermal Sediment.</title>
        <authorList>
            <person name="Zhou Z."/>
            <person name="Liu Y."/>
            <person name="Xu W."/>
            <person name="Pan J."/>
            <person name="Luo Z.H."/>
            <person name="Li M."/>
        </authorList>
    </citation>
    <scope>NUCLEOTIDE SEQUENCE [LARGE SCALE GENOMIC DNA]</scope>
    <source>
        <strain evidence="8">HyVt-345</strain>
    </source>
</reference>
<sequence length="457" mass="50404">MKTYKYLFIAVLSIFWTGCENKLEINPTDNLPGELALTSEANVAAILIGVYQEMGQEDTYGGELQLMDDLIGTTEEVNWGGTFIDPRQAITKSLLVDNFYVESIWENSYESINQSNLVVDNIAIVTSSPDEANRIEGEARFLRALAYFDLVRNYASPYQAGGGNSQLGVPLRIEGVLDYLQPLEIARNSVEEVYAQIIDDLQTAYSLLPDTNGFYADKYAAQALLARVYLQQGNYAGARDAANDVIENSGHSLAPTYDGAFNNETDGPEILFAFQKTSQVVAGTDGNQLVNFYASQANGGRGGDVRVQDAYLNLFDDPDNDARANFFYISPDNDERLTSKYTSQFANIGLIRIAEMHLIRLEANFEEGTSVGLAPLTEINALRDRSGASALTALTADIIFNERQLELAFEGFLIHDYKRTQRSVGDLAFDANALTFPIPQNEMDTNSLMEQNPGYGG</sequence>
<protein>
    <submittedName>
        <fullName evidence="8">RagB/SusD family nutrient uptake outer membrane protein</fullName>
    </submittedName>
</protein>
<evidence type="ECO:0000256" key="4">
    <source>
        <dbReference type="ARBA" id="ARBA00023136"/>
    </source>
</evidence>
<dbReference type="InterPro" id="IPR012944">
    <property type="entry name" value="SusD_RagB_dom"/>
</dbReference>
<evidence type="ECO:0000259" key="7">
    <source>
        <dbReference type="Pfam" id="PF14322"/>
    </source>
</evidence>
<dbReference type="AlphaFoldDB" id="A0A831VMJ4"/>
<dbReference type="Gene3D" id="1.25.40.390">
    <property type="match status" value="1"/>
</dbReference>
<evidence type="ECO:0000256" key="1">
    <source>
        <dbReference type="ARBA" id="ARBA00004442"/>
    </source>
</evidence>
<dbReference type="Pfam" id="PF07980">
    <property type="entry name" value="SusD_RagB"/>
    <property type="match status" value="1"/>
</dbReference>
<comment type="subcellular location">
    <subcellularLocation>
        <location evidence="1">Cell outer membrane</location>
    </subcellularLocation>
</comment>
<dbReference type="GO" id="GO:0009279">
    <property type="term" value="C:cell outer membrane"/>
    <property type="evidence" value="ECO:0007669"/>
    <property type="project" value="UniProtKB-SubCell"/>
</dbReference>
<comment type="caution">
    <text evidence="8">The sequence shown here is derived from an EMBL/GenBank/DDBJ whole genome shotgun (WGS) entry which is preliminary data.</text>
</comment>
<evidence type="ECO:0000313" key="8">
    <source>
        <dbReference type="EMBL" id="HEA20730.1"/>
    </source>
</evidence>
<dbReference type="EMBL" id="DRGL01000024">
    <property type="protein sequence ID" value="HEA20730.1"/>
    <property type="molecule type" value="Genomic_DNA"/>
</dbReference>
<accession>A0A831VMJ4</accession>
<organism evidence="8">
    <name type="scientific">Pricia antarctica</name>
    <dbReference type="NCBI Taxonomy" id="641691"/>
    <lineage>
        <taxon>Bacteria</taxon>
        <taxon>Pseudomonadati</taxon>
        <taxon>Bacteroidota</taxon>
        <taxon>Flavobacteriia</taxon>
        <taxon>Flavobacteriales</taxon>
        <taxon>Flavobacteriaceae</taxon>
        <taxon>Pricia</taxon>
    </lineage>
</organism>
<dbReference type="Proteomes" id="UP000886191">
    <property type="component" value="Unassembled WGS sequence"/>
</dbReference>
<dbReference type="PROSITE" id="PS51257">
    <property type="entry name" value="PROKAR_LIPOPROTEIN"/>
    <property type="match status" value="1"/>
</dbReference>
<dbReference type="SUPFAM" id="SSF48452">
    <property type="entry name" value="TPR-like"/>
    <property type="match status" value="1"/>
</dbReference>
<feature type="domain" description="SusD-like N-terminal" evidence="7">
    <location>
        <begin position="34"/>
        <end position="230"/>
    </location>
</feature>
<keyword evidence="5" id="KW-0998">Cell outer membrane</keyword>
<evidence type="ECO:0000256" key="5">
    <source>
        <dbReference type="ARBA" id="ARBA00023237"/>
    </source>
</evidence>
<dbReference type="InterPro" id="IPR033985">
    <property type="entry name" value="SusD-like_N"/>
</dbReference>
<comment type="similarity">
    <text evidence="2">Belongs to the SusD family.</text>
</comment>
<keyword evidence="4" id="KW-0472">Membrane</keyword>
<dbReference type="InterPro" id="IPR011990">
    <property type="entry name" value="TPR-like_helical_dom_sf"/>
</dbReference>
<proteinExistence type="inferred from homology"/>
<dbReference type="CDD" id="cd08977">
    <property type="entry name" value="SusD"/>
    <property type="match status" value="1"/>
</dbReference>
<gene>
    <name evidence="8" type="ORF">ENH87_07405</name>
</gene>
<dbReference type="Pfam" id="PF14322">
    <property type="entry name" value="SusD-like_3"/>
    <property type="match status" value="1"/>
</dbReference>